<keyword evidence="2" id="KW-1185">Reference proteome</keyword>
<protein>
    <recommendedName>
        <fullName evidence="3">Outer membrane protein beta-barrel domain-containing protein</fullName>
    </recommendedName>
</protein>
<sequence>MSMFWPPNSQGPRSLRRVVSLLFASFITFFMLVPVQAQAWEGQVWTGVGLSNTVAPAPSALGRWGPSLHLGANLQLGDFWKVGLDLGGSFHPTLEEEDERWESLLVTSVALEARYALDVFTYVPYLGLAGVVYPTGPSSERAPGGEALGLRASLGADYRQSRDRSLGLAFDLHAPLSAPQNFPLYVSARLYLAWHFRTF</sequence>
<dbReference type="Proteomes" id="UP000249169">
    <property type="component" value="Unassembled WGS sequence"/>
</dbReference>
<accession>A0A328C9D5</accession>
<dbReference type="EMBL" id="QHKO01000002">
    <property type="protein sequence ID" value="RAL23548.1"/>
    <property type="molecule type" value="Genomic_DNA"/>
</dbReference>
<comment type="caution">
    <text evidence="1">The sequence shown here is derived from an EMBL/GenBank/DDBJ whole genome shotgun (WGS) entry which is preliminary data.</text>
</comment>
<proteinExistence type="predicted"/>
<evidence type="ECO:0000313" key="1">
    <source>
        <dbReference type="EMBL" id="RAL23548.1"/>
    </source>
</evidence>
<dbReference type="AlphaFoldDB" id="A0A328C9D5"/>
<gene>
    <name evidence="1" type="ORF">DL240_05150</name>
</gene>
<name>A0A328C9D5_9DELT</name>
<evidence type="ECO:0008006" key="3">
    <source>
        <dbReference type="Google" id="ProtNLM"/>
    </source>
</evidence>
<organism evidence="1 2">
    <name type="scientific">Lujinxingia litoralis</name>
    <dbReference type="NCBI Taxonomy" id="2211119"/>
    <lineage>
        <taxon>Bacteria</taxon>
        <taxon>Deltaproteobacteria</taxon>
        <taxon>Bradymonadales</taxon>
        <taxon>Lujinxingiaceae</taxon>
        <taxon>Lujinxingia</taxon>
    </lineage>
</organism>
<reference evidence="1 2" key="1">
    <citation type="submission" date="2018-05" db="EMBL/GenBank/DDBJ databases">
        <title>Lujinxingia marina gen. nov. sp. nov., a new facultative anaerobic member of the class Deltaproteobacteria, and proposal of Lujinxingaceae fam. nov.</title>
        <authorList>
            <person name="Li C.-M."/>
        </authorList>
    </citation>
    <scope>NUCLEOTIDE SEQUENCE [LARGE SCALE GENOMIC DNA]</scope>
    <source>
        <strain evidence="1 2">B210</strain>
    </source>
</reference>
<evidence type="ECO:0000313" key="2">
    <source>
        <dbReference type="Proteomes" id="UP000249169"/>
    </source>
</evidence>